<dbReference type="PANTHER" id="PTHR38011">
    <property type="entry name" value="DIHYDROFOLATE REDUCTASE FAMILY PROTEIN (AFU_ORTHOLOGUE AFUA_8G06820)"/>
    <property type="match status" value="1"/>
</dbReference>
<dbReference type="GO" id="GO:0008703">
    <property type="term" value="F:5-amino-6-(5-phosphoribosylamino)uracil reductase activity"/>
    <property type="evidence" value="ECO:0007669"/>
    <property type="project" value="InterPro"/>
</dbReference>
<dbReference type="RefSeq" id="WP_170044710.1">
    <property type="nucleotide sequence ID" value="NZ_PGTZ01000013.1"/>
</dbReference>
<dbReference type="Gene3D" id="3.40.430.10">
    <property type="entry name" value="Dihydrofolate Reductase, subunit A"/>
    <property type="match status" value="1"/>
</dbReference>
<dbReference type="SUPFAM" id="SSF53597">
    <property type="entry name" value="Dihydrofolate reductase-like"/>
    <property type="match status" value="1"/>
</dbReference>
<name>A0A2M8W1M0_9MICO</name>
<dbReference type="AlphaFoldDB" id="A0A2M8W1M0"/>
<evidence type="ECO:0000259" key="1">
    <source>
        <dbReference type="Pfam" id="PF01872"/>
    </source>
</evidence>
<protein>
    <submittedName>
        <fullName evidence="2">Dihydrofolate reductase</fullName>
    </submittedName>
</protein>
<proteinExistence type="predicted"/>
<dbReference type="Pfam" id="PF01872">
    <property type="entry name" value="RibD_C"/>
    <property type="match status" value="1"/>
</dbReference>
<sequence>MGTVRYSMLVSLDGYAVDADGSFAFAAPDEEVHAAANDLAREVRTHLYGRRMYEVMQVWQTFGAGPVEPGEPPAPAPVRAFGDLWRAADKVVVSSTLDDVTTPRTDLVTGLDPDQVRSLAADGDVSVSGPTLAATAFALGLVDTVHLFVFPVSVGGGLPALPRDQRLDLALTGVERYGSGVVRLDHRVRR</sequence>
<accession>A0A2M8W1M0</accession>
<dbReference type="InterPro" id="IPR024072">
    <property type="entry name" value="DHFR-like_dom_sf"/>
</dbReference>
<reference evidence="2 3" key="1">
    <citation type="submission" date="2017-11" db="EMBL/GenBank/DDBJ databases">
        <title>Genomic Encyclopedia of Archaeal and Bacterial Type Strains, Phase II (KMG-II): From Individual Species to Whole Genera.</title>
        <authorList>
            <person name="Goeker M."/>
        </authorList>
    </citation>
    <scope>NUCLEOTIDE SEQUENCE [LARGE SCALE GENOMIC DNA]</scope>
    <source>
        <strain evidence="2 3">DSM 22413</strain>
    </source>
</reference>
<dbReference type="InterPro" id="IPR050765">
    <property type="entry name" value="Riboflavin_Biosynth_HTPR"/>
</dbReference>
<dbReference type="PANTHER" id="PTHR38011:SF11">
    <property type="entry name" value="2,5-DIAMINO-6-RIBOSYLAMINO-4(3H)-PYRIMIDINONE 5'-PHOSPHATE REDUCTASE"/>
    <property type="match status" value="1"/>
</dbReference>
<comment type="caution">
    <text evidence="2">The sequence shown here is derived from an EMBL/GenBank/DDBJ whole genome shotgun (WGS) entry which is preliminary data.</text>
</comment>
<feature type="domain" description="Bacterial bifunctional deaminase-reductase C-terminal" evidence="1">
    <location>
        <begin position="3"/>
        <end position="182"/>
    </location>
</feature>
<keyword evidence="3" id="KW-1185">Reference proteome</keyword>
<evidence type="ECO:0000313" key="2">
    <source>
        <dbReference type="EMBL" id="PJI84832.1"/>
    </source>
</evidence>
<dbReference type="GO" id="GO:0009231">
    <property type="term" value="P:riboflavin biosynthetic process"/>
    <property type="evidence" value="ECO:0007669"/>
    <property type="project" value="InterPro"/>
</dbReference>
<evidence type="ECO:0000313" key="3">
    <source>
        <dbReference type="Proteomes" id="UP000231586"/>
    </source>
</evidence>
<dbReference type="EMBL" id="PGTZ01000013">
    <property type="protein sequence ID" value="PJI84832.1"/>
    <property type="molecule type" value="Genomic_DNA"/>
</dbReference>
<dbReference type="InterPro" id="IPR002734">
    <property type="entry name" value="RibDG_C"/>
</dbReference>
<dbReference type="Proteomes" id="UP000231586">
    <property type="component" value="Unassembled WGS sequence"/>
</dbReference>
<organism evidence="2 3">
    <name type="scientific">Luteimicrobium subarcticum</name>
    <dbReference type="NCBI Taxonomy" id="620910"/>
    <lineage>
        <taxon>Bacteria</taxon>
        <taxon>Bacillati</taxon>
        <taxon>Actinomycetota</taxon>
        <taxon>Actinomycetes</taxon>
        <taxon>Micrococcales</taxon>
        <taxon>Luteimicrobium</taxon>
    </lineage>
</organism>
<gene>
    <name evidence="2" type="ORF">CLV34_3077</name>
</gene>